<evidence type="ECO:0000313" key="2">
    <source>
        <dbReference type="EMBL" id="ROT70387.1"/>
    </source>
</evidence>
<evidence type="ECO:0000313" key="3">
    <source>
        <dbReference type="Proteomes" id="UP000283509"/>
    </source>
</evidence>
<gene>
    <name evidence="2" type="ORF">C7M84_011330</name>
</gene>
<feature type="compositionally biased region" description="Pro residues" evidence="1">
    <location>
        <begin position="265"/>
        <end position="274"/>
    </location>
</feature>
<feature type="compositionally biased region" description="Polar residues" evidence="1">
    <location>
        <begin position="43"/>
        <end position="61"/>
    </location>
</feature>
<name>A0A3R7Q7C8_PENVA</name>
<sequence>MMISDEDNLLQKTPAAEYGRPQGVSLRRASPSLSDALDFDTEASASGRSSVGSPMRTTASGPSHVPAGAGGDHPLPRQTPRPQPRQPDGEDPEMARCPAATATYPRSSHDDEDDVSVVSTVVHPDHSVNLRDDAYQPTLPHAVNDRRNAAVKRMNPEEADEGGKGEGERAAEERPQPEEIRYYDSGKETNGEAVADRNERPLPATYAPKEEKADEAAQGDAEEAKTEEREEERVKEESPNEGGMKEKADEPQEENPKPQEVPEAVQPPPAPPPSAQAEEKTAEGRDPAAEKKLLPRRKSVSRPHIPPAPDMPKKVDVEASKLLEKLVGEVREMPVPISTPDNDPLLLSLPPPKVSEFKVAFSSRPKIARTPPGSAIPDGRNARRGSICSLSPGSPPVLPPINRNNHTYTRAAT</sequence>
<comment type="caution">
    <text evidence="2">The sequence shown here is derived from an EMBL/GenBank/DDBJ whole genome shotgun (WGS) entry which is preliminary data.</text>
</comment>
<organism evidence="2 3">
    <name type="scientific">Penaeus vannamei</name>
    <name type="common">Whiteleg shrimp</name>
    <name type="synonym">Litopenaeus vannamei</name>
    <dbReference type="NCBI Taxonomy" id="6689"/>
    <lineage>
        <taxon>Eukaryota</taxon>
        <taxon>Metazoa</taxon>
        <taxon>Ecdysozoa</taxon>
        <taxon>Arthropoda</taxon>
        <taxon>Crustacea</taxon>
        <taxon>Multicrustacea</taxon>
        <taxon>Malacostraca</taxon>
        <taxon>Eumalacostraca</taxon>
        <taxon>Eucarida</taxon>
        <taxon>Decapoda</taxon>
        <taxon>Dendrobranchiata</taxon>
        <taxon>Penaeoidea</taxon>
        <taxon>Penaeidae</taxon>
        <taxon>Penaeus</taxon>
    </lineage>
</organism>
<dbReference type="Proteomes" id="UP000283509">
    <property type="component" value="Unassembled WGS sequence"/>
</dbReference>
<reference evidence="2 3" key="2">
    <citation type="submission" date="2019-01" db="EMBL/GenBank/DDBJ databases">
        <title>The decoding of complex shrimp genome reveals the adaptation for benthos swimmer, frequently molting mechanism and breeding impact on genome.</title>
        <authorList>
            <person name="Sun Y."/>
            <person name="Gao Y."/>
            <person name="Yu Y."/>
        </authorList>
    </citation>
    <scope>NUCLEOTIDE SEQUENCE [LARGE SCALE GENOMIC DNA]</scope>
    <source>
        <tissue evidence="2">Muscle</tissue>
    </source>
</reference>
<feature type="compositionally biased region" description="Basic and acidic residues" evidence="1">
    <location>
        <begin position="277"/>
        <end position="293"/>
    </location>
</feature>
<proteinExistence type="predicted"/>
<feature type="compositionally biased region" description="Basic and acidic residues" evidence="1">
    <location>
        <begin position="123"/>
        <end position="134"/>
    </location>
</feature>
<dbReference type="AlphaFoldDB" id="A0A3R7Q7C8"/>
<feature type="region of interest" description="Disordered" evidence="1">
    <location>
        <begin position="365"/>
        <end position="413"/>
    </location>
</feature>
<accession>A0A3R7Q7C8</accession>
<protein>
    <submittedName>
        <fullName evidence="2">Uncharacterized protein</fullName>
    </submittedName>
</protein>
<feature type="compositionally biased region" description="Basic and acidic residues" evidence="1">
    <location>
        <begin position="222"/>
        <end position="257"/>
    </location>
</feature>
<dbReference type="EMBL" id="QCYY01002434">
    <property type="protein sequence ID" value="ROT70387.1"/>
    <property type="molecule type" value="Genomic_DNA"/>
</dbReference>
<dbReference type="OrthoDB" id="538223at2759"/>
<feature type="compositionally biased region" description="Basic and acidic residues" evidence="1">
    <location>
        <begin position="161"/>
        <end position="200"/>
    </location>
</feature>
<feature type="region of interest" description="Disordered" evidence="1">
    <location>
        <begin position="1"/>
        <end position="316"/>
    </location>
</feature>
<keyword evidence="3" id="KW-1185">Reference proteome</keyword>
<reference evidence="2 3" key="1">
    <citation type="submission" date="2018-04" db="EMBL/GenBank/DDBJ databases">
        <authorList>
            <person name="Zhang X."/>
            <person name="Yuan J."/>
            <person name="Li F."/>
            <person name="Xiang J."/>
        </authorList>
    </citation>
    <scope>NUCLEOTIDE SEQUENCE [LARGE SCALE GENOMIC DNA]</scope>
    <source>
        <tissue evidence="2">Muscle</tissue>
    </source>
</reference>
<feature type="compositionally biased region" description="Polar residues" evidence="1">
    <location>
        <begin position="402"/>
        <end position="413"/>
    </location>
</feature>
<evidence type="ECO:0000256" key="1">
    <source>
        <dbReference type="SAM" id="MobiDB-lite"/>
    </source>
</evidence>